<evidence type="ECO:0000256" key="7">
    <source>
        <dbReference type="ARBA" id="ARBA00023004"/>
    </source>
</evidence>
<evidence type="ECO:0000256" key="6">
    <source>
        <dbReference type="ARBA" id="ARBA00022723"/>
    </source>
</evidence>
<keyword evidence="3 10" id="KW-0004">4Fe-4S</keyword>
<dbReference type="InterPro" id="IPR031838">
    <property type="entry name" value="Dre2_N"/>
</dbReference>
<dbReference type="EMBL" id="KN847525">
    <property type="protein sequence ID" value="KIV88811.1"/>
    <property type="molecule type" value="Genomic_DNA"/>
</dbReference>
<feature type="binding site" evidence="10">
    <location>
        <position position="296"/>
    </location>
    <ligand>
        <name>[4Fe-4S] cluster</name>
        <dbReference type="ChEBI" id="CHEBI:49883"/>
    </ligand>
</feature>
<feature type="binding site" evidence="10">
    <location>
        <position position="246"/>
    </location>
    <ligand>
        <name>[2Fe-2S] cluster</name>
        <dbReference type="ChEBI" id="CHEBI:190135"/>
    </ligand>
</feature>
<dbReference type="InterPro" id="IPR046408">
    <property type="entry name" value="CIAPIN1"/>
</dbReference>
<dbReference type="GeneID" id="27326298"/>
<dbReference type="AlphaFoldDB" id="A0A0D1XKT3"/>
<feature type="binding site" evidence="10">
    <location>
        <position position="293"/>
    </location>
    <ligand>
        <name>[4Fe-4S] cluster</name>
        <dbReference type="ChEBI" id="CHEBI:49883"/>
    </ligand>
</feature>
<feature type="short sequence motif" description="Cx2C motif 1" evidence="10">
    <location>
        <begin position="293"/>
        <end position="296"/>
    </location>
</feature>
<feature type="short sequence motif" description="Cx2C motif 2" evidence="10">
    <location>
        <begin position="323"/>
        <end position="326"/>
    </location>
</feature>
<comment type="cofactor">
    <cofactor evidence="10">
        <name>[2Fe-2S] cluster</name>
        <dbReference type="ChEBI" id="CHEBI:190135"/>
    </cofactor>
</comment>
<comment type="subcellular location">
    <subcellularLocation>
        <location evidence="10">Cytoplasm</location>
    </subcellularLocation>
    <subcellularLocation>
        <location evidence="10">Mitochondrion intermembrane space</location>
    </subcellularLocation>
</comment>
<comment type="caution">
    <text evidence="10">Lacks conserved residue(s) required for the propagation of feature annotation.</text>
</comment>
<proteinExistence type="inferred from homology"/>
<dbReference type="GO" id="GO:0051539">
    <property type="term" value="F:4 iron, 4 sulfur cluster binding"/>
    <property type="evidence" value="ECO:0007669"/>
    <property type="project" value="UniProtKB-KW"/>
</dbReference>
<keyword evidence="7 10" id="KW-0408">Iron</keyword>
<evidence type="ECO:0000259" key="11">
    <source>
        <dbReference type="Pfam" id="PF05093"/>
    </source>
</evidence>
<dbReference type="VEuPathDB" id="FungiDB:PV10_08453"/>
<feature type="binding site" evidence="10">
    <location>
        <position position="243"/>
    </location>
    <ligand>
        <name>[2Fe-2S] cluster</name>
        <dbReference type="ChEBI" id="CHEBI:190135"/>
    </ligand>
</feature>
<evidence type="ECO:0000259" key="12">
    <source>
        <dbReference type="Pfam" id="PF16803"/>
    </source>
</evidence>
<dbReference type="HOGENOM" id="CLU_067152_1_0_1"/>
<feature type="binding site" evidence="10">
    <location>
        <position position="233"/>
    </location>
    <ligand>
        <name>[2Fe-2S] cluster</name>
        <dbReference type="ChEBI" id="CHEBI:190135"/>
    </ligand>
</feature>
<dbReference type="GO" id="GO:0009055">
    <property type="term" value="F:electron transfer activity"/>
    <property type="evidence" value="ECO:0007669"/>
    <property type="project" value="UniProtKB-UniRule"/>
</dbReference>
<feature type="binding site" evidence="10">
    <location>
        <position position="326"/>
    </location>
    <ligand>
        <name>[4Fe-4S] cluster</name>
        <dbReference type="ChEBI" id="CHEBI:49883"/>
    </ligand>
</feature>
<evidence type="ECO:0000256" key="9">
    <source>
        <dbReference type="ARBA" id="ARBA00023128"/>
    </source>
</evidence>
<comment type="domain">
    <text evidence="10">The C-terminal domain binds 2 Fe-S clusters but is otherwise mostly in an intrinsically disordered conformation.</text>
</comment>
<dbReference type="Proteomes" id="UP000054302">
    <property type="component" value="Unassembled WGS sequence"/>
</dbReference>
<dbReference type="Pfam" id="PF16803">
    <property type="entry name" value="DRE2_N"/>
    <property type="match status" value="1"/>
</dbReference>
<dbReference type="GO" id="GO:0016226">
    <property type="term" value="P:iron-sulfur cluster assembly"/>
    <property type="evidence" value="ECO:0007669"/>
    <property type="project" value="UniProtKB-UniRule"/>
</dbReference>
<keyword evidence="14" id="KW-1185">Reference proteome</keyword>
<evidence type="ECO:0000256" key="1">
    <source>
        <dbReference type="ARBA" id="ARBA00001966"/>
    </source>
</evidence>
<dbReference type="PANTHER" id="PTHR13273">
    <property type="entry name" value="ANAMORSIN"/>
    <property type="match status" value="1"/>
</dbReference>
<protein>
    <submittedName>
        <fullName evidence="13">Uncharacterized protein</fullName>
    </submittedName>
</protein>
<keyword evidence="4 10" id="KW-0963">Cytoplasm</keyword>
<dbReference type="HAMAP" id="MF_03115">
    <property type="entry name" value="Anamorsin"/>
    <property type="match status" value="1"/>
</dbReference>
<comment type="similarity">
    <text evidence="2 10">Belongs to the anamorsin family.</text>
</comment>
<dbReference type="GO" id="GO:0005758">
    <property type="term" value="C:mitochondrial intermembrane space"/>
    <property type="evidence" value="ECO:0007669"/>
    <property type="project" value="UniProtKB-SubCell"/>
</dbReference>
<feature type="domain" description="Anamorsin C-terminal" evidence="11">
    <location>
        <begin position="319"/>
        <end position="341"/>
    </location>
</feature>
<comment type="domain">
    <text evidence="10">The twin Cx2C motifs are involved in the recognition by the mitochondrial MIA40-ERV1 disulfide relay system. The formation of 2 disulfide bonds in the Cx2C motifs through dithiol/disulfide exchange reactions effectively traps the protein in the mitochondrial intermembrane space.</text>
</comment>
<dbReference type="GO" id="GO:0051537">
    <property type="term" value="F:2 iron, 2 sulfur cluster binding"/>
    <property type="evidence" value="ECO:0007669"/>
    <property type="project" value="UniProtKB-UniRule"/>
</dbReference>
<feature type="binding site" evidence="10">
    <location>
        <position position="323"/>
    </location>
    <ligand>
        <name>[4Fe-4S] cluster</name>
        <dbReference type="ChEBI" id="CHEBI:49883"/>
    </ligand>
</feature>
<keyword evidence="9 10" id="KW-0496">Mitochondrion</keyword>
<dbReference type="FunFam" id="3.40.50.11000:FF:000002">
    <property type="entry name" value="Fe-S cluster assembly protein DRE2"/>
    <property type="match status" value="1"/>
</dbReference>
<dbReference type="PANTHER" id="PTHR13273:SF14">
    <property type="entry name" value="ANAMORSIN"/>
    <property type="match status" value="1"/>
</dbReference>
<evidence type="ECO:0000256" key="4">
    <source>
        <dbReference type="ARBA" id="ARBA00022490"/>
    </source>
</evidence>
<keyword evidence="5 10" id="KW-0001">2Fe-2S</keyword>
<dbReference type="OMA" id="DFVMPVT"/>
<feature type="binding site" evidence="10">
    <location>
        <position position="248"/>
    </location>
    <ligand>
        <name>[2Fe-2S] cluster</name>
        <dbReference type="ChEBI" id="CHEBI:190135"/>
    </ligand>
</feature>
<dbReference type="InterPro" id="IPR007785">
    <property type="entry name" value="Anamorsin"/>
</dbReference>
<evidence type="ECO:0000256" key="10">
    <source>
        <dbReference type="HAMAP-Rule" id="MF_03115"/>
    </source>
</evidence>
<keyword evidence="6 10" id="KW-0479">Metal-binding</keyword>
<dbReference type="OrthoDB" id="311633at2759"/>
<comment type="cofactor">
    <cofactor evidence="1 10">
        <name>[4Fe-4S] cluster</name>
        <dbReference type="ChEBI" id="CHEBI:49883"/>
    </cofactor>
</comment>
<reference evidence="13 14" key="1">
    <citation type="submission" date="2015-01" db="EMBL/GenBank/DDBJ databases">
        <title>The Genome Sequence of Exophiala mesophila CBS40295.</title>
        <authorList>
            <consortium name="The Broad Institute Genomics Platform"/>
            <person name="Cuomo C."/>
            <person name="de Hoog S."/>
            <person name="Gorbushina A."/>
            <person name="Stielow B."/>
            <person name="Teixiera M."/>
            <person name="Abouelleil A."/>
            <person name="Chapman S.B."/>
            <person name="Priest M."/>
            <person name="Young S.K."/>
            <person name="Wortman J."/>
            <person name="Nusbaum C."/>
            <person name="Birren B."/>
        </authorList>
    </citation>
    <scope>NUCLEOTIDE SEQUENCE [LARGE SCALE GENOMIC DNA]</scope>
    <source>
        <strain evidence="13 14">CBS 40295</strain>
    </source>
</reference>
<evidence type="ECO:0000256" key="2">
    <source>
        <dbReference type="ARBA" id="ARBA00008169"/>
    </source>
</evidence>
<dbReference type="Gene3D" id="3.40.50.11000">
    <property type="entry name" value="Fe-S cluster assembly protein Dre2, N-terminal domain"/>
    <property type="match status" value="1"/>
</dbReference>
<dbReference type="RefSeq" id="XP_016220385.1">
    <property type="nucleotide sequence ID" value="XM_016373474.1"/>
</dbReference>
<sequence>MSPSLLMDTSDDFVMPTPKAIPVQQSQRTLLLSPPSLSSHQEKLTGVLQAFDRSVTDLQMLDRLAIGLVSLPPSTYDLILILTDADGGRRESQALLSRAILSVLVQALKSGGKLRSQDGLLGESEGTEKNEAILAGLSFESGVGFVKPDTSGYAAVPLKFGRKKAQAAGGPNQTNGDQVSVPLNGKRKSVEETPLPPGVGFDDGVDSDDDLIDEDELMADEDARGPIKIPTQCQPKAKRRRACKDCTCGLAQKLEEEDRAKREQADQALNTMKLQADDLAEVDFTVEGKVGSCGNCALGGKFFNCFDGERTSIDLRSLDAFRCDGCPYIGLPAFKPGEEVLLLNNDIQL</sequence>
<feature type="domain" description="Anamorsin C-terminal" evidence="11">
    <location>
        <begin position="229"/>
        <end position="302"/>
    </location>
</feature>
<comment type="domain">
    <text evidence="10">The N-terminal domain has structural similarity with S-adenosyl-L-methionine-dependent methyltransferases, but does not bind S-adenosyl-L-methionine. It is required for correct assembly of the 2 Fe-S clusters.</text>
</comment>
<accession>A0A0D1XKT3</accession>
<keyword evidence="8 10" id="KW-0411">Iron-sulfur</keyword>
<organism evidence="13 14">
    <name type="scientific">Exophiala mesophila</name>
    <name type="common">Black yeast-like fungus</name>
    <dbReference type="NCBI Taxonomy" id="212818"/>
    <lineage>
        <taxon>Eukaryota</taxon>
        <taxon>Fungi</taxon>
        <taxon>Dikarya</taxon>
        <taxon>Ascomycota</taxon>
        <taxon>Pezizomycotina</taxon>
        <taxon>Eurotiomycetes</taxon>
        <taxon>Chaetothyriomycetidae</taxon>
        <taxon>Chaetothyriales</taxon>
        <taxon>Herpotrichiellaceae</taxon>
        <taxon>Exophiala</taxon>
    </lineage>
</organism>
<evidence type="ECO:0000256" key="5">
    <source>
        <dbReference type="ARBA" id="ARBA00022714"/>
    </source>
</evidence>
<evidence type="ECO:0000313" key="13">
    <source>
        <dbReference type="EMBL" id="KIV88811.1"/>
    </source>
</evidence>
<gene>
    <name evidence="13" type="ORF">PV10_08453</name>
</gene>
<evidence type="ECO:0000256" key="3">
    <source>
        <dbReference type="ARBA" id="ARBA00022485"/>
    </source>
</evidence>
<name>A0A0D1XKT3_EXOME</name>
<dbReference type="STRING" id="212818.A0A0D1XKT3"/>
<dbReference type="Pfam" id="PF05093">
    <property type="entry name" value="CIAPIN1"/>
    <property type="match status" value="2"/>
</dbReference>
<dbReference type="GO" id="GO:0046872">
    <property type="term" value="F:metal ion binding"/>
    <property type="evidence" value="ECO:0007669"/>
    <property type="project" value="UniProtKB-KW"/>
</dbReference>
<evidence type="ECO:0000256" key="8">
    <source>
        <dbReference type="ARBA" id="ARBA00023014"/>
    </source>
</evidence>
<feature type="domain" description="Fe-S cluster assembly protein Dre2 N-terminal" evidence="12">
    <location>
        <begin position="27"/>
        <end position="159"/>
    </location>
</feature>
<evidence type="ECO:0000313" key="14">
    <source>
        <dbReference type="Proteomes" id="UP000054302"/>
    </source>
</evidence>